<accession>A0AAV7UVA9</accession>
<evidence type="ECO:0000313" key="2">
    <source>
        <dbReference type="Proteomes" id="UP001066276"/>
    </source>
</evidence>
<keyword evidence="2" id="KW-1185">Reference proteome</keyword>
<evidence type="ECO:0000313" key="1">
    <source>
        <dbReference type="EMBL" id="KAJ1193038.1"/>
    </source>
</evidence>
<organism evidence="1 2">
    <name type="scientific">Pleurodeles waltl</name>
    <name type="common">Iberian ribbed newt</name>
    <dbReference type="NCBI Taxonomy" id="8319"/>
    <lineage>
        <taxon>Eukaryota</taxon>
        <taxon>Metazoa</taxon>
        <taxon>Chordata</taxon>
        <taxon>Craniata</taxon>
        <taxon>Vertebrata</taxon>
        <taxon>Euteleostomi</taxon>
        <taxon>Amphibia</taxon>
        <taxon>Batrachia</taxon>
        <taxon>Caudata</taxon>
        <taxon>Salamandroidea</taxon>
        <taxon>Salamandridae</taxon>
        <taxon>Pleurodelinae</taxon>
        <taxon>Pleurodeles</taxon>
    </lineage>
</organism>
<comment type="caution">
    <text evidence="1">The sequence shown here is derived from an EMBL/GenBank/DDBJ whole genome shotgun (WGS) entry which is preliminary data.</text>
</comment>
<reference evidence="1" key="1">
    <citation type="journal article" date="2022" name="bioRxiv">
        <title>Sequencing and chromosome-scale assembly of the giantPleurodeles waltlgenome.</title>
        <authorList>
            <person name="Brown T."/>
            <person name="Elewa A."/>
            <person name="Iarovenko S."/>
            <person name="Subramanian E."/>
            <person name="Araus A.J."/>
            <person name="Petzold A."/>
            <person name="Susuki M."/>
            <person name="Suzuki K.-i.T."/>
            <person name="Hayashi T."/>
            <person name="Toyoda A."/>
            <person name="Oliveira C."/>
            <person name="Osipova E."/>
            <person name="Leigh N.D."/>
            <person name="Simon A."/>
            <person name="Yun M.H."/>
        </authorList>
    </citation>
    <scope>NUCLEOTIDE SEQUENCE</scope>
    <source>
        <strain evidence="1">20211129_DDA</strain>
        <tissue evidence="1">Liver</tissue>
    </source>
</reference>
<gene>
    <name evidence="1" type="ORF">NDU88_002344</name>
</gene>
<dbReference type="AlphaFoldDB" id="A0AAV7UVA9"/>
<dbReference type="Proteomes" id="UP001066276">
    <property type="component" value="Chromosome 2_2"/>
</dbReference>
<proteinExistence type="predicted"/>
<name>A0AAV7UVA9_PLEWA</name>
<dbReference type="EMBL" id="JANPWB010000004">
    <property type="protein sequence ID" value="KAJ1193038.1"/>
    <property type="molecule type" value="Genomic_DNA"/>
</dbReference>
<sequence length="131" mass="14247">MGGTPGPLLGGRWGHPCRGRSTTSAVLWPGWWTSEPERGREERLSGSEELPHRIFSRGGSFPGTALPAECIRARAPLGRALLAPGLGPSARSCIRWLASCAAEDLVQLNAAFELRTSRHFEMGPASEQQRW</sequence>
<protein>
    <submittedName>
        <fullName evidence="1">Uncharacterized protein</fullName>
    </submittedName>
</protein>